<organism evidence="1 2">
    <name type="scientific">Gemmata palustris</name>
    <dbReference type="NCBI Taxonomy" id="2822762"/>
    <lineage>
        <taxon>Bacteria</taxon>
        <taxon>Pseudomonadati</taxon>
        <taxon>Planctomycetota</taxon>
        <taxon>Planctomycetia</taxon>
        <taxon>Gemmatales</taxon>
        <taxon>Gemmataceae</taxon>
        <taxon>Gemmata</taxon>
    </lineage>
</organism>
<proteinExistence type="predicted"/>
<keyword evidence="2" id="KW-1185">Reference proteome</keyword>
<reference evidence="1 2" key="1">
    <citation type="submission" date="2021-04" db="EMBL/GenBank/DDBJ databases">
        <authorList>
            <person name="Ivanova A."/>
        </authorList>
    </citation>
    <scope>NUCLEOTIDE SEQUENCE [LARGE SCALE GENOMIC DNA]</scope>
    <source>
        <strain evidence="1 2">G18</strain>
    </source>
</reference>
<protein>
    <submittedName>
        <fullName evidence="1">Uncharacterized protein</fullName>
    </submittedName>
</protein>
<evidence type="ECO:0000313" key="2">
    <source>
        <dbReference type="Proteomes" id="UP000676565"/>
    </source>
</evidence>
<dbReference type="RefSeq" id="WP_210661094.1">
    <property type="nucleotide sequence ID" value="NZ_JAGKQQ010000001.1"/>
</dbReference>
<accession>A0ABS5C261</accession>
<comment type="caution">
    <text evidence="1">The sequence shown here is derived from an EMBL/GenBank/DDBJ whole genome shotgun (WGS) entry which is preliminary data.</text>
</comment>
<name>A0ABS5C261_9BACT</name>
<evidence type="ECO:0000313" key="1">
    <source>
        <dbReference type="EMBL" id="MBP3960074.1"/>
    </source>
</evidence>
<dbReference type="Proteomes" id="UP000676565">
    <property type="component" value="Unassembled WGS sequence"/>
</dbReference>
<dbReference type="EMBL" id="JAGKQQ010000001">
    <property type="protein sequence ID" value="MBP3960074.1"/>
    <property type="molecule type" value="Genomic_DNA"/>
</dbReference>
<gene>
    <name evidence="1" type="ORF">J8F10_33015</name>
</gene>
<sequence>MTGTKCRADEVRAHLDEIKPGWQKQIRDDLDFLTPGWETFPVLVWDDASDRWIEVVLLATPETVSQHATGLAARFRRWLGRK</sequence>